<evidence type="ECO:0000313" key="4">
    <source>
        <dbReference type="Proteomes" id="UP000664288"/>
    </source>
</evidence>
<dbReference type="PANTHER" id="PTHR10357:SF179">
    <property type="entry name" value="NEUTRAL AND BASIC AMINO ACID TRANSPORT PROTEIN RBAT"/>
    <property type="match status" value="1"/>
</dbReference>
<comment type="similarity">
    <text evidence="1">Belongs to the glycosyl hydrolase 13 family.</text>
</comment>
<dbReference type="Gene3D" id="2.60.40.1180">
    <property type="entry name" value="Golgi alpha-mannosidase II"/>
    <property type="match status" value="1"/>
</dbReference>
<accession>A0ABS3J2V7</accession>
<dbReference type="SUPFAM" id="SSF51445">
    <property type="entry name" value="(Trans)glycosidases"/>
    <property type="match status" value="1"/>
</dbReference>
<evidence type="ECO:0000313" key="3">
    <source>
        <dbReference type="EMBL" id="MBO0904006.1"/>
    </source>
</evidence>
<dbReference type="EMBL" id="JAFMPY010000008">
    <property type="protein sequence ID" value="MBO0904006.1"/>
    <property type="molecule type" value="Genomic_DNA"/>
</dbReference>
<evidence type="ECO:0000256" key="1">
    <source>
        <dbReference type="ARBA" id="ARBA00008061"/>
    </source>
</evidence>
<sequence>MERDLDDGTTDFATASNAADLQREADWWRGCVLYQIYPRSFQDSNGDGIGDLPGITRRLSHVASLGVDAIWISPFMPSPMKDFGYDISNYRDVDTIFGTLADFDALVAEAHRLGLKVIIDQVLSHTSDKHPWFEESRQSRDNPRADWYVWADPKEDGTPPNNWLSVFSGPAWRWSSRRRQYYFHNFLIEQPDLNFHNPDVREALLGEMRFWLQRGVDGFRLDTANFYFHDAELRDNPPLPEAMRSEIYTSRADAYNFQHHVFDRNRPDNLQFLRQMRALLDEFGAVAVGEIGERTTGIELMGEYSSGGDKLHMCYAFEFLSGAIPEPETIRRVIERFDAAGPDGWACWAFSNHDVVRHGTRWTEGPGRPDDVLRLAAGILMTLRGSVCLYQGEELGLTETDIPREKMVDPSGIALWPDVRTRDGCRTPMVWTKDNRNGGFSDGEAWLPVPAEHLPRAVAELEDDPASLMNFYRRLIALRKRTPALTKGSLRFLEAAPGILAMLREEGSEAVLCVFNLGEHPATFPLPEDMTARPLGEGLFSGRIEGDLIALGAHDGFIAAVGPRGTKTSGG</sequence>
<dbReference type="SMART" id="SM00642">
    <property type="entry name" value="Aamy"/>
    <property type="match status" value="1"/>
</dbReference>
<keyword evidence="4" id="KW-1185">Reference proteome</keyword>
<dbReference type="SUPFAM" id="SSF51011">
    <property type="entry name" value="Glycosyl hydrolase domain"/>
    <property type="match status" value="1"/>
</dbReference>
<gene>
    <name evidence="3" type="ORF">J1C47_10155</name>
</gene>
<dbReference type="InterPro" id="IPR045857">
    <property type="entry name" value="O16G_dom_2"/>
</dbReference>
<dbReference type="InterPro" id="IPR017853">
    <property type="entry name" value="GH"/>
</dbReference>
<proteinExistence type="inferred from homology"/>
<dbReference type="Gene3D" id="3.20.20.80">
    <property type="entry name" value="Glycosidases"/>
    <property type="match status" value="2"/>
</dbReference>
<comment type="caution">
    <text evidence="3">The sequence shown here is derived from an EMBL/GenBank/DDBJ whole genome shotgun (WGS) entry which is preliminary data.</text>
</comment>
<dbReference type="InterPro" id="IPR013780">
    <property type="entry name" value="Glyco_hydro_b"/>
</dbReference>
<protein>
    <submittedName>
        <fullName evidence="3">Alpha-glucosidase</fullName>
    </submittedName>
</protein>
<dbReference type="PANTHER" id="PTHR10357">
    <property type="entry name" value="ALPHA-AMYLASE FAMILY MEMBER"/>
    <property type="match status" value="1"/>
</dbReference>
<dbReference type="InterPro" id="IPR006047">
    <property type="entry name" value="GH13_cat_dom"/>
</dbReference>
<evidence type="ECO:0000259" key="2">
    <source>
        <dbReference type="SMART" id="SM00642"/>
    </source>
</evidence>
<reference evidence="3 4" key="1">
    <citation type="submission" date="2021-03" db="EMBL/GenBank/DDBJ databases">
        <title>Whole genome sequence of Jiella sp. MQZ13P-4.</title>
        <authorList>
            <person name="Tuo L."/>
        </authorList>
    </citation>
    <scope>NUCLEOTIDE SEQUENCE [LARGE SCALE GENOMIC DNA]</scope>
    <source>
        <strain evidence="3 4">MQZ13P-4</strain>
    </source>
</reference>
<organism evidence="3 4">
    <name type="scientific">Jiella sonneratiae</name>
    <dbReference type="NCBI Taxonomy" id="2816856"/>
    <lineage>
        <taxon>Bacteria</taxon>
        <taxon>Pseudomonadati</taxon>
        <taxon>Pseudomonadota</taxon>
        <taxon>Alphaproteobacteria</taxon>
        <taxon>Hyphomicrobiales</taxon>
        <taxon>Aurantimonadaceae</taxon>
        <taxon>Jiella</taxon>
    </lineage>
</organism>
<dbReference type="Gene3D" id="3.90.400.10">
    <property type="entry name" value="Oligo-1,6-glucosidase, Domain 2"/>
    <property type="match status" value="1"/>
</dbReference>
<dbReference type="Pfam" id="PF00128">
    <property type="entry name" value="Alpha-amylase"/>
    <property type="match status" value="1"/>
</dbReference>
<dbReference type="Proteomes" id="UP000664288">
    <property type="component" value="Unassembled WGS sequence"/>
</dbReference>
<feature type="domain" description="Glycosyl hydrolase family 13 catalytic" evidence="2">
    <location>
        <begin position="35"/>
        <end position="426"/>
    </location>
</feature>
<dbReference type="RefSeq" id="WP_207350641.1">
    <property type="nucleotide sequence ID" value="NZ_JAFMPY010000008.1"/>
</dbReference>
<dbReference type="CDD" id="cd11330">
    <property type="entry name" value="AmyAc_OligoGlu"/>
    <property type="match status" value="1"/>
</dbReference>
<name>A0ABS3J2V7_9HYPH</name>